<evidence type="ECO:0000313" key="2">
    <source>
        <dbReference type="EMBL" id="GLJ78568.1"/>
    </source>
</evidence>
<keyword evidence="1" id="KW-0472">Membrane</keyword>
<dbReference type="Gene3D" id="1.10.1760.20">
    <property type="match status" value="1"/>
</dbReference>
<dbReference type="AlphaFoldDB" id="A0A9W6M1K1"/>
<feature type="transmembrane region" description="Helical" evidence="1">
    <location>
        <begin position="51"/>
        <end position="75"/>
    </location>
</feature>
<proteinExistence type="predicted"/>
<protein>
    <recommendedName>
        <fullName evidence="4">ATP synthase protein I</fullName>
    </recommendedName>
</protein>
<evidence type="ECO:0008006" key="4">
    <source>
        <dbReference type="Google" id="ProtNLM"/>
    </source>
</evidence>
<feature type="transmembrane region" description="Helical" evidence="1">
    <location>
        <begin position="119"/>
        <end position="140"/>
    </location>
</feature>
<reference evidence="2" key="2">
    <citation type="submission" date="2023-01" db="EMBL/GenBank/DDBJ databases">
        <authorList>
            <person name="Sun Q."/>
            <person name="Evtushenko L."/>
        </authorList>
    </citation>
    <scope>NUCLEOTIDE SEQUENCE</scope>
    <source>
        <strain evidence="2">VKM Ac-1447</strain>
    </source>
</reference>
<dbReference type="Proteomes" id="UP001142317">
    <property type="component" value="Unassembled WGS sequence"/>
</dbReference>
<dbReference type="RefSeq" id="WP_271174830.1">
    <property type="nucleotide sequence ID" value="NZ_BSEO01000001.1"/>
</dbReference>
<feature type="transmembrane region" description="Helical" evidence="1">
    <location>
        <begin position="87"/>
        <end position="113"/>
    </location>
</feature>
<evidence type="ECO:0000256" key="1">
    <source>
        <dbReference type="SAM" id="Phobius"/>
    </source>
</evidence>
<dbReference type="EMBL" id="BSEO01000001">
    <property type="protein sequence ID" value="GLJ78568.1"/>
    <property type="molecule type" value="Genomic_DNA"/>
</dbReference>
<comment type="caution">
    <text evidence="2">The sequence shown here is derived from an EMBL/GenBank/DDBJ whole genome shotgun (WGS) entry which is preliminary data.</text>
</comment>
<keyword evidence="3" id="KW-1185">Reference proteome</keyword>
<gene>
    <name evidence="2" type="ORF">GCM10017586_02500</name>
</gene>
<name>A0A9W6M1K1_9MICO</name>
<evidence type="ECO:0000313" key="3">
    <source>
        <dbReference type="Proteomes" id="UP001142317"/>
    </source>
</evidence>
<sequence length="161" mass="17105">MTANTPDPTARRRISSTPVLRSALIWGLLVGLLVAGVFALVGGMVAGADGAWSGVLGALVGIVFPAFTALSILLGNRWYGHPQWLQIFFAVVLGTWLLKFVLVIIALLLLFQVEWLERGIFALAVIVAAVASLVVDIVVLSRMRLPGASDVDLPTADSIDD</sequence>
<feature type="transmembrane region" description="Helical" evidence="1">
    <location>
        <begin position="23"/>
        <end position="45"/>
    </location>
</feature>
<keyword evidence="1" id="KW-1133">Transmembrane helix</keyword>
<reference evidence="2" key="1">
    <citation type="journal article" date="2014" name="Int. J. Syst. Evol. Microbiol.">
        <title>Complete genome sequence of Corynebacterium casei LMG S-19264T (=DSM 44701T), isolated from a smear-ripened cheese.</title>
        <authorList>
            <consortium name="US DOE Joint Genome Institute (JGI-PGF)"/>
            <person name="Walter F."/>
            <person name="Albersmeier A."/>
            <person name="Kalinowski J."/>
            <person name="Ruckert C."/>
        </authorList>
    </citation>
    <scope>NUCLEOTIDE SEQUENCE</scope>
    <source>
        <strain evidence="2">VKM Ac-1447</strain>
    </source>
</reference>
<accession>A0A9W6M1K1</accession>
<organism evidence="2 3">
    <name type="scientific">Microbacterium imperiale</name>
    <dbReference type="NCBI Taxonomy" id="33884"/>
    <lineage>
        <taxon>Bacteria</taxon>
        <taxon>Bacillati</taxon>
        <taxon>Actinomycetota</taxon>
        <taxon>Actinomycetes</taxon>
        <taxon>Micrococcales</taxon>
        <taxon>Microbacteriaceae</taxon>
        <taxon>Microbacterium</taxon>
    </lineage>
</organism>
<keyword evidence="1" id="KW-0812">Transmembrane</keyword>